<protein>
    <submittedName>
        <fullName evidence="5">Uncharacterized protein</fullName>
    </submittedName>
</protein>
<feature type="compositionally biased region" description="Low complexity" evidence="4">
    <location>
        <begin position="1682"/>
        <end position="1695"/>
    </location>
</feature>
<dbReference type="InterPro" id="IPR002110">
    <property type="entry name" value="Ankyrin_rpt"/>
</dbReference>
<dbReference type="GO" id="GO:0005634">
    <property type="term" value="C:nucleus"/>
    <property type="evidence" value="ECO:0007669"/>
    <property type="project" value="TreeGrafter"/>
</dbReference>
<feature type="region of interest" description="Disordered" evidence="4">
    <location>
        <begin position="58"/>
        <end position="103"/>
    </location>
</feature>
<dbReference type="GO" id="GO:0010468">
    <property type="term" value="P:regulation of gene expression"/>
    <property type="evidence" value="ECO:0007669"/>
    <property type="project" value="TreeGrafter"/>
</dbReference>
<dbReference type="InterPro" id="IPR036770">
    <property type="entry name" value="Ankyrin_rpt-contain_sf"/>
</dbReference>
<feature type="compositionally biased region" description="Basic and acidic residues" evidence="4">
    <location>
        <begin position="1629"/>
        <end position="1639"/>
    </location>
</feature>
<accession>A0AAD9GG35</accession>
<feature type="region of interest" description="Disordered" evidence="4">
    <location>
        <begin position="1361"/>
        <end position="1386"/>
    </location>
</feature>
<dbReference type="PROSITE" id="PS50297">
    <property type="entry name" value="ANK_REP_REGION"/>
    <property type="match status" value="1"/>
</dbReference>
<dbReference type="PROSITE" id="PS50088">
    <property type="entry name" value="ANK_REPEAT"/>
    <property type="match status" value="1"/>
</dbReference>
<evidence type="ECO:0000256" key="2">
    <source>
        <dbReference type="ARBA" id="ARBA00023043"/>
    </source>
</evidence>
<organism evidence="5 6">
    <name type="scientific">Phytophthora citrophthora</name>
    <dbReference type="NCBI Taxonomy" id="4793"/>
    <lineage>
        <taxon>Eukaryota</taxon>
        <taxon>Sar</taxon>
        <taxon>Stramenopiles</taxon>
        <taxon>Oomycota</taxon>
        <taxon>Peronosporomycetes</taxon>
        <taxon>Peronosporales</taxon>
        <taxon>Peronosporaceae</taxon>
        <taxon>Phytophthora</taxon>
    </lineage>
</organism>
<gene>
    <name evidence="5" type="ORF">P3T76_009581</name>
</gene>
<dbReference type="PROSITE" id="PS50096">
    <property type="entry name" value="IQ"/>
    <property type="match status" value="1"/>
</dbReference>
<dbReference type="Proteomes" id="UP001259832">
    <property type="component" value="Unassembled WGS sequence"/>
</dbReference>
<sequence>MDTVRSEYSEGSITSSRLDDGSATDRGSLSFSYSSRLSIDSASTRSDYLSSYERKFHERKAAKHKKVEKAKRAKEKADRQDIMSADVKRKAQREAERQARRKEMENWLTDPKELRRLERRSQKLTRDRMKTLKEWYKPAISGPYNEVQPVFVAAQHQRNNQEQGKSLLTKEAAALKDAEDREALEAVLHHQLAAFTSKLEYLEQFADPAIVRAKTRAGPRRRRRIAAENLQLKPLGPRSNIRTVKSVSSLPVCSGRADTRLVTSASLLTLGYVNNDEADDAEVEEYLLQHRKISKQIYTAIKIQATWRMYRQRQKYLPWKQRRTRHRRAIFEIWVMTYKVGFRAQRSLLRKYFTAWRIDVAEALQLREMELQLFQQAATQSELPRMVLNLVFTTDWEDARAKRLAEKAAEAAKKKSIAPISKAAFLNAFLSAAFSDVEANSDKTRSRVHQLRAQHVAAREEVRKKVVQHVFRLWKKIHEGNKRVGLNAQLCLKRAVRMAFGTRQRWPAEILLSVFEIWARWASFSRCKRQGLPLPHFAQSNPHWDIWLHNYQERQVRCVKAAAKAPSARLRRFFLRLHAFAHRKIRARQTLALAIAHYSRTVKLQVLLEWRKAIADSAAEKKLVRGILLRMHRYACAKRKLRPLKEILRGRRRKWLAFHAMAGWKRVQLHACFKRELNVSRLENCPAWRSRVQRILDIWRDNRDSLILWRTFEGWAHFIRKRKLFLTLRMLCARQQRRNLLFAVFNAWKGAKWDRTDSFLEDSLRLDAWESYRELSVFFPMMFYGSFSDAGSIFGGLPSYMYGESNSLERLKKDKQDLLLATSGEAVRHFHGVLVRDSVMEVRNVILQSRHLVNTVDDSSGNTALHIAAQIEEPERRLEIVTLLLSEGAATLKRVNRHGLSPVQLAPDTDTRSLLNEGIYAFHSRKILSRESVEELDKTQRLLWCMTMIMTGEWTIGVRIPAELRTGQWHSTLQEELWLRQKQIRFAVDSNFSAAVNRSRGFLNALKTRLCFTHHDFLRSVLPRKQVKGSSKTRKVKENEAGDYEAYTRYLLGSTLDTEACEQELIPSFVGLLFSLEFSTDDVLAQAYKLEDECSTGESELWEIYQRIQQAEKEWSALFSKGSEGSSVSARNDVGMLRLFSTDASAELFFKQELFFLEFEQFCARDGAVNDLDSQQEALKLDIDSLLIRSKRKFRKADKKVKKIQDQIDEKEKTYRDALFIPARRVEDVCGTRLALEQSRLAMAMALMKQSEMKTVVAHLEYAKRVLETGESELEPTITGNTLNLPYHEHKMFLEKEMARYSSKFQARVILEEKLKTESLPEALHPLQKEAVSKLHRLLVLNLFRSCCCWLAENMVAMDEKNQEDNEESESEDSAEEEMLGDENLSKSERRSVKLARLQSAATLFTDQLPRRRSSLKNTRRVLETYHQGFSSRNLYDPDSETMNTTYAASSLLLFEEERRLAEEEERTRQNTTTLEVLPAISEHNPLTGELEMPPTHFVSLGKISSQAKLERNPVVEVKEIRRNRKREELERAKKHRRLQRQPGDSGSDSDEGFASVKDNLLPVLHGSDFHFGNFVVGSSAPDKDLSRTTVSNPKVLDSFAAEAMWRRGGVKSTDSSAPGIKEVLEKAQKLSSSREKMRAGSRRRIVVPDSPGAPQPLPEVPEVTSPQVKVPETQEEVKQQSSRSLNRASSVSSLQPASPTPTPTTPTIEEKVTPLTDLVDAIPMDNSSGSDSGGKVDGSVEVLSGEIDSKGGEEHDAGDESETTAKIDAIPVESMTNPVELETNSSELVRTEVVVDENKEELAVEVCIPILQSPVVEISSSRVSERVKEYPTTEEPSECESVENPIVRPDTPFVKWEDDKYLEAFPLAVTPMNQQKSIVRNASKGMPRSISVDVLSPVEEAAARFLFEEFTNDDKGAQPFTLQGKSLVIAKKKKRAVRSTKSIETPKLLPKRVQVTRRKEPDVIESSEPGSAPLVRPISVTVIAKPSKREEVSEAVEIVPTVSVLEMQKPAMPSPKPFMRLDRTPEADVERSDSTELQLEGTGLNTVVSKSVELVKVGEPKTVSPSKRIVRRKLRQPLSTGDLALQGARMVIPRSNLGEKPMELTGFEGMEPLSKAEKERLWREFGAEPLSPNVHDAYAILYPRTYQVPVATERLTVAQAPSIPEKSSSGPVSLRVDATRQPIQKEIELNRKFWSAIEGYRAIGSSALVPLDAATITQRRHDKAEAIFDQFLRGHRDKGSNRENYGLALPWLDMYPKEVAEVRKQLENAPKWLFDDLQRTAEWQISAALASDH</sequence>
<evidence type="ECO:0000256" key="1">
    <source>
        <dbReference type="ARBA" id="ARBA00022737"/>
    </source>
</evidence>
<reference evidence="5" key="1">
    <citation type="submission" date="2023-08" db="EMBL/GenBank/DDBJ databases">
        <title>Reference Genome Resource for the Citrus Pathogen Phytophthora citrophthora.</title>
        <authorList>
            <person name="Moller H."/>
            <person name="Coetzee B."/>
            <person name="Rose L.J."/>
            <person name="Van Niekerk J.M."/>
        </authorList>
    </citation>
    <scope>NUCLEOTIDE SEQUENCE</scope>
    <source>
        <strain evidence="5">STE-U-9442</strain>
    </source>
</reference>
<dbReference type="PANTHER" id="PTHR24124">
    <property type="entry name" value="ANKYRIN REPEAT FAMILY A"/>
    <property type="match status" value="1"/>
</dbReference>
<keyword evidence="2 3" id="KW-0040">ANK repeat</keyword>
<name>A0AAD9GG35_9STRA</name>
<dbReference type="Gene3D" id="1.25.40.20">
    <property type="entry name" value="Ankyrin repeat-containing domain"/>
    <property type="match status" value="1"/>
</dbReference>
<dbReference type="EMBL" id="JASMQC010000019">
    <property type="protein sequence ID" value="KAK1937844.1"/>
    <property type="molecule type" value="Genomic_DNA"/>
</dbReference>
<feature type="compositionally biased region" description="Basic residues" evidence="4">
    <location>
        <begin position="58"/>
        <end position="74"/>
    </location>
</feature>
<keyword evidence="6" id="KW-1185">Reference proteome</keyword>
<evidence type="ECO:0000256" key="3">
    <source>
        <dbReference type="PROSITE-ProRule" id="PRU00023"/>
    </source>
</evidence>
<feature type="region of interest" description="Disordered" evidence="4">
    <location>
        <begin position="1"/>
        <end position="26"/>
    </location>
</feature>
<feature type="repeat" description="ANK" evidence="3">
    <location>
        <begin position="860"/>
        <end position="889"/>
    </location>
</feature>
<feature type="region of interest" description="Disordered" evidence="4">
    <location>
        <begin position="1629"/>
        <end position="1784"/>
    </location>
</feature>
<evidence type="ECO:0000256" key="4">
    <source>
        <dbReference type="SAM" id="MobiDB-lite"/>
    </source>
</evidence>
<feature type="compositionally biased region" description="Basic and acidic residues" evidence="4">
    <location>
        <begin position="75"/>
        <end position="103"/>
    </location>
</feature>
<feature type="region of interest" description="Disordered" evidence="4">
    <location>
        <begin position="1527"/>
        <end position="1554"/>
    </location>
</feature>
<feature type="compositionally biased region" description="Polar residues" evidence="4">
    <location>
        <begin position="1775"/>
        <end position="1784"/>
    </location>
</feature>
<evidence type="ECO:0000313" key="6">
    <source>
        <dbReference type="Proteomes" id="UP001259832"/>
    </source>
</evidence>
<evidence type="ECO:0000313" key="5">
    <source>
        <dbReference type="EMBL" id="KAK1937844.1"/>
    </source>
</evidence>
<feature type="compositionally biased region" description="Acidic residues" evidence="4">
    <location>
        <begin position="1365"/>
        <end position="1381"/>
    </location>
</feature>
<dbReference type="PANTHER" id="PTHR24124:SF14">
    <property type="entry name" value="CHROMOSOME UNDETERMINED SCAFFOLD_25, WHOLE GENOME SHOTGUN SEQUENCE"/>
    <property type="match status" value="1"/>
</dbReference>
<keyword evidence="1" id="KW-0677">Repeat</keyword>
<proteinExistence type="predicted"/>
<comment type="caution">
    <text evidence="5">The sequence shown here is derived from an EMBL/GenBank/DDBJ whole genome shotgun (WGS) entry which is preliminary data.</text>
</comment>
<dbReference type="SUPFAM" id="SSF48403">
    <property type="entry name" value="Ankyrin repeat"/>
    <property type="match status" value="1"/>
</dbReference>